<keyword evidence="1" id="KW-1133">Transmembrane helix</keyword>
<feature type="transmembrane region" description="Helical" evidence="1">
    <location>
        <begin position="201"/>
        <end position="221"/>
    </location>
</feature>
<feature type="transmembrane region" description="Helical" evidence="1">
    <location>
        <begin position="167"/>
        <end position="189"/>
    </location>
</feature>
<keyword evidence="1" id="KW-0472">Membrane</keyword>
<dbReference type="EMBL" id="RCSS01000086">
    <property type="protein sequence ID" value="RVD93107.1"/>
    <property type="molecule type" value="Genomic_DNA"/>
</dbReference>
<feature type="transmembrane region" description="Helical" evidence="1">
    <location>
        <begin position="107"/>
        <end position="127"/>
    </location>
</feature>
<dbReference type="Proteomes" id="UP000282876">
    <property type="component" value="Unassembled WGS sequence"/>
</dbReference>
<reference evidence="2 3" key="1">
    <citation type="submission" date="2018-10" db="EMBL/GenBank/DDBJ databases">
        <title>Draft genome sequence of the microsporidian Tubulinosema ratisbonensis.</title>
        <authorList>
            <person name="Polonais V."/>
            <person name="Peyretaillade E."/>
            <person name="Niehus S."/>
            <person name="Wawrzyniak I."/>
            <person name="Franchet A."/>
            <person name="Gaspin C."/>
            <person name="Reichstadt M."/>
            <person name="Belser C."/>
            <person name="Labadie K."/>
            <person name="Delbac F."/>
            <person name="Ferrandon D."/>
        </authorList>
    </citation>
    <scope>NUCLEOTIDE SEQUENCE [LARGE SCALE GENOMIC DNA]</scope>
    <source>
        <strain evidence="2 3">Franzen</strain>
    </source>
</reference>
<accession>A0A437AQ18</accession>
<keyword evidence="1" id="KW-0812">Transmembrane</keyword>
<dbReference type="AlphaFoldDB" id="A0A437AQ18"/>
<feature type="transmembrane region" description="Helical" evidence="1">
    <location>
        <begin position="227"/>
        <end position="248"/>
    </location>
</feature>
<dbReference type="VEuPathDB" id="MicrosporidiaDB:TUBRATIS_003690"/>
<evidence type="ECO:0000313" key="2">
    <source>
        <dbReference type="EMBL" id="RVD93107.1"/>
    </source>
</evidence>
<evidence type="ECO:0000313" key="3">
    <source>
        <dbReference type="Proteomes" id="UP000282876"/>
    </source>
</evidence>
<gene>
    <name evidence="2" type="ORF">TUBRATIS_003690</name>
</gene>
<name>A0A437AQ18_9MICR</name>
<evidence type="ECO:0008006" key="4">
    <source>
        <dbReference type="Google" id="ProtNLM"/>
    </source>
</evidence>
<evidence type="ECO:0000256" key="1">
    <source>
        <dbReference type="SAM" id="Phobius"/>
    </source>
</evidence>
<protein>
    <recommendedName>
        <fullName evidence="4">Transmembrane protein</fullName>
    </recommendedName>
</protein>
<feature type="transmembrane region" description="Helical" evidence="1">
    <location>
        <begin position="83"/>
        <end position="101"/>
    </location>
</feature>
<feature type="transmembrane region" description="Helical" evidence="1">
    <location>
        <begin position="136"/>
        <end position="155"/>
    </location>
</feature>
<organism evidence="2 3">
    <name type="scientific">Tubulinosema ratisbonensis</name>
    <dbReference type="NCBI Taxonomy" id="291195"/>
    <lineage>
        <taxon>Eukaryota</taxon>
        <taxon>Fungi</taxon>
        <taxon>Fungi incertae sedis</taxon>
        <taxon>Microsporidia</taxon>
        <taxon>Tubulinosematoidea</taxon>
        <taxon>Tubulinosematidae</taxon>
        <taxon>Tubulinosema</taxon>
    </lineage>
</organism>
<comment type="caution">
    <text evidence="2">The sequence shown here is derived from an EMBL/GenBank/DDBJ whole genome shotgun (WGS) entry which is preliminary data.</text>
</comment>
<sequence>MPPRDKINAMIPNLSLQFEENEDNDVEQLLEEEVIVAENTDFFIFSIIRDINNSINTNNTQQEILRDSKLIIRFFLTSNSVKFTILFVKIINFMFSTLLALYTKNPIFEITISIFLYSFLLIFEMYLPKQRYIIQVISYFITLTHSFLISKKLYIYSYVSNLHINHIYYFLLLILNLIILFKLILYILCTIKRKKMYLLEIHFLFFSFLALMILFFVYLQSFPCKSMLYLFNCYLILFIDFLSLVLMFYYGTNHISTGEYFFCAIFFIFFCDDIVFNFLPVEFI</sequence>
<feature type="transmembrane region" description="Helical" evidence="1">
    <location>
        <begin position="260"/>
        <end position="279"/>
    </location>
</feature>
<proteinExistence type="predicted"/>
<keyword evidence="3" id="KW-1185">Reference proteome</keyword>